<proteinExistence type="predicted"/>
<sequence length="68" mass="7392">MSQSVNKQKGDDIFEFGPGGDRRRLSELARAKSRGLRRSSLTNNLKVPPARPTFGALTSIGTRPSLPP</sequence>
<keyword evidence="3" id="KW-1185">Reference proteome</keyword>
<accession>A0A4C1V9Z0</accession>
<organism evidence="2 3">
    <name type="scientific">Eumeta variegata</name>
    <name type="common">Bagworm moth</name>
    <name type="synonym">Eumeta japonica</name>
    <dbReference type="NCBI Taxonomy" id="151549"/>
    <lineage>
        <taxon>Eukaryota</taxon>
        <taxon>Metazoa</taxon>
        <taxon>Ecdysozoa</taxon>
        <taxon>Arthropoda</taxon>
        <taxon>Hexapoda</taxon>
        <taxon>Insecta</taxon>
        <taxon>Pterygota</taxon>
        <taxon>Neoptera</taxon>
        <taxon>Endopterygota</taxon>
        <taxon>Lepidoptera</taxon>
        <taxon>Glossata</taxon>
        <taxon>Ditrysia</taxon>
        <taxon>Tineoidea</taxon>
        <taxon>Psychidae</taxon>
        <taxon>Oiketicinae</taxon>
        <taxon>Eumeta</taxon>
    </lineage>
</organism>
<dbReference type="Proteomes" id="UP000299102">
    <property type="component" value="Unassembled WGS sequence"/>
</dbReference>
<evidence type="ECO:0000256" key="1">
    <source>
        <dbReference type="SAM" id="MobiDB-lite"/>
    </source>
</evidence>
<dbReference type="AlphaFoldDB" id="A0A4C1V9Z0"/>
<feature type="region of interest" description="Disordered" evidence="1">
    <location>
        <begin position="1"/>
        <end position="68"/>
    </location>
</feature>
<comment type="caution">
    <text evidence="2">The sequence shown here is derived from an EMBL/GenBank/DDBJ whole genome shotgun (WGS) entry which is preliminary data.</text>
</comment>
<evidence type="ECO:0000313" key="2">
    <source>
        <dbReference type="EMBL" id="GBP34495.1"/>
    </source>
</evidence>
<gene>
    <name evidence="2" type="ORF">EVAR_29890_1</name>
</gene>
<dbReference type="EMBL" id="BGZK01000289">
    <property type="protein sequence ID" value="GBP34495.1"/>
    <property type="molecule type" value="Genomic_DNA"/>
</dbReference>
<feature type="compositionally biased region" description="Basic and acidic residues" evidence="1">
    <location>
        <begin position="20"/>
        <end position="30"/>
    </location>
</feature>
<reference evidence="2 3" key="1">
    <citation type="journal article" date="2019" name="Commun. Biol.">
        <title>The bagworm genome reveals a unique fibroin gene that provides high tensile strength.</title>
        <authorList>
            <person name="Kono N."/>
            <person name="Nakamura H."/>
            <person name="Ohtoshi R."/>
            <person name="Tomita M."/>
            <person name="Numata K."/>
            <person name="Arakawa K."/>
        </authorList>
    </citation>
    <scope>NUCLEOTIDE SEQUENCE [LARGE SCALE GENOMIC DNA]</scope>
</reference>
<name>A0A4C1V9Z0_EUMVA</name>
<evidence type="ECO:0000313" key="3">
    <source>
        <dbReference type="Proteomes" id="UP000299102"/>
    </source>
</evidence>
<protein>
    <submittedName>
        <fullName evidence="2">Uncharacterized protein</fullName>
    </submittedName>
</protein>